<evidence type="ECO:0000313" key="1">
    <source>
        <dbReference type="Proteomes" id="UP000000437"/>
    </source>
</evidence>
<evidence type="ECO:0000313" key="2">
    <source>
        <dbReference type="RefSeq" id="XP_073778462.1"/>
    </source>
</evidence>
<keyword evidence="1" id="KW-1185">Reference proteome</keyword>
<proteinExistence type="predicted"/>
<name>A0AC58H8Z4_DANRE</name>
<dbReference type="Proteomes" id="UP000000437">
    <property type="component" value="Chromosome 14"/>
</dbReference>
<protein>
    <submittedName>
        <fullName evidence="2">Uncharacterized protein</fullName>
    </submittedName>
</protein>
<reference evidence="2" key="1">
    <citation type="submission" date="2025-08" db="UniProtKB">
        <authorList>
            <consortium name="RefSeq"/>
        </authorList>
    </citation>
    <scope>IDENTIFICATION</scope>
    <source>
        <strain evidence="2">Tuebingen</strain>
        <tissue evidence="2">Fibroblasts and whole tissue</tissue>
    </source>
</reference>
<sequence length="321" mass="38222">MGQTLKQKLLSVIEGHQTKKKKLKLIKWLQKKKILKAKMKCNHCEHRMKLTYNSNKGDNYVWSCMKKGHRRKTMSVRSGSLFAKLKCNLFSWMKFIYRFAQGLQLRQIDMIEDGIAGSSRTLSRMAQKVRGICRYSMKLYARKKGQMIGHPREFVMIDESNFRHKRKYGRGRFAKTWHRRKWVFGMLGVAQRIRKPILKLVHRRSRNHLIPLIEQHVHPGSTILSDEWRAYSGALTNLGYNHFAVNHSQCFVDPRTGSHTQNLERAWLTYKGRIWRLRGNRTEDLLKQHLKVIEWTYWLGNRHRNGPLGRLFKDIKKKYHL</sequence>
<organism evidence="1 2">
    <name type="scientific">Danio rerio</name>
    <name type="common">Zebrafish</name>
    <name type="synonym">Brachydanio rerio</name>
    <dbReference type="NCBI Taxonomy" id="7955"/>
    <lineage>
        <taxon>Eukaryota</taxon>
        <taxon>Metazoa</taxon>
        <taxon>Chordata</taxon>
        <taxon>Craniata</taxon>
        <taxon>Vertebrata</taxon>
        <taxon>Euteleostomi</taxon>
        <taxon>Actinopterygii</taxon>
        <taxon>Neopterygii</taxon>
        <taxon>Teleostei</taxon>
        <taxon>Ostariophysi</taxon>
        <taxon>Cypriniformes</taxon>
        <taxon>Danionidae</taxon>
        <taxon>Danioninae</taxon>
        <taxon>Danio</taxon>
    </lineage>
</organism>
<dbReference type="RefSeq" id="XP_073778462.1">
    <property type="nucleotide sequence ID" value="XM_073922361.1"/>
</dbReference>
<gene>
    <name evidence="2" type="primary">LOC141377624</name>
</gene>
<accession>A0AC58H8Z4</accession>